<dbReference type="GeneID" id="78294862"/>
<keyword evidence="7" id="KW-0413">Isomerase</keyword>
<dbReference type="InterPro" id="IPR004456">
    <property type="entry name" value="Pglycerate_mutase_ApgM"/>
</dbReference>
<dbReference type="PANTHER" id="PTHR31209">
    <property type="entry name" value="COFACTOR-INDEPENDENT PHOSPHOGLYCERATE MUTASE"/>
    <property type="match status" value="1"/>
</dbReference>
<gene>
    <name evidence="8" type="ORF">C8D82_10960</name>
    <name evidence="7" type="ORF">HF882_21895</name>
</gene>
<dbReference type="NCBIfam" id="TIGR00306">
    <property type="entry name" value="apgM"/>
    <property type="match status" value="1"/>
</dbReference>
<dbReference type="PANTHER" id="PTHR31209:SF4">
    <property type="entry name" value="2,3-BISPHOSPHOGLYCERATE-INDEPENDENT PHOSPHOGLYCERATE MUTASE"/>
    <property type="match status" value="1"/>
</dbReference>
<reference evidence="7 10" key="2">
    <citation type="submission" date="2020-04" db="EMBL/GenBank/DDBJ databases">
        <authorList>
            <person name="Hitch T.C.A."/>
            <person name="Wylensek D."/>
            <person name="Clavel T."/>
        </authorList>
    </citation>
    <scope>NUCLEOTIDE SEQUENCE [LARGE SCALE GENOMIC DNA]</scope>
    <source>
        <strain evidence="7 10">COR2-253-APC-1A</strain>
    </source>
</reference>
<keyword evidence="5" id="KW-0324">Glycolysis</keyword>
<dbReference type="CDD" id="cd16011">
    <property type="entry name" value="iPGM_like"/>
    <property type="match status" value="1"/>
</dbReference>
<keyword evidence="9" id="KW-1185">Reference proteome</keyword>
<evidence type="ECO:0000256" key="1">
    <source>
        <dbReference type="ARBA" id="ARBA00000370"/>
    </source>
</evidence>
<dbReference type="GO" id="GO:0006096">
    <property type="term" value="P:glycolytic process"/>
    <property type="evidence" value="ECO:0007669"/>
    <property type="project" value="UniProtKB-KW"/>
</dbReference>
<evidence type="ECO:0000256" key="4">
    <source>
        <dbReference type="ARBA" id="ARBA00005524"/>
    </source>
</evidence>
<evidence type="ECO:0000313" key="10">
    <source>
        <dbReference type="Proteomes" id="UP000576225"/>
    </source>
</evidence>
<comment type="caution">
    <text evidence="8">The sequence shown here is derived from an EMBL/GenBank/DDBJ whole genome shotgun (WGS) entry which is preliminary data.</text>
</comment>
<evidence type="ECO:0000256" key="3">
    <source>
        <dbReference type="ARBA" id="ARBA00004921"/>
    </source>
</evidence>
<dbReference type="GO" id="GO:0004619">
    <property type="term" value="F:phosphoglycerate mutase activity"/>
    <property type="evidence" value="ECO:0007669"/>
    <property type="project" value="UniProtKB-EC"/>
</dbReference>
<dbReference type="RefSeq" id="WP_116883557.1">
    <property type="nucleotide sequence ID" value="NZ_CABMMC010000045.1"/>
</dbReference>
<evidence type="ECO:0000313" key="8">
    <source>
        <dbReference type="EMBL" id="PVY43375.1"/>
    </source>
</evidence>
<evidence type="ECO:0000256" key="2">
    <source>
        <dbReference type="ARBA" id="ARBA00002315"/>
    </source>
</evidence>
<dbReference type="NCBIfam" id="NF003242">
    <property type="entry name" value="PRK04200.1"/>
    <property type="match status" value="1"/>
</dbReference>
<dbReference type="Pfam" id="PF01676">
    <property type="entry name" value="Metalloenzyme"/>
    <property type="match status" value="1"/>
</dbReference>
<comment type="function">
    <text evidence="2">Catalyzes the interconversion of 2-phosphoglycerate and 3-phosphoglycerate.</text>
</comment>
<proteinExistence type="inferred from homology"/>
<reference evidence="8 9" key="1">
    <citation type="submission" date="2018-04" db="EMBL/GenBank/DDBJ databases">
        <title>Genomic Encyclopedia of Type Strains, Phase IV (KMG-IV): sequencing the most valuable type-strain genomes for metagenomic binning, comparative biology and taxonomic classification.</title>
        <authorList>
            <person name="Goeker M."/>
        </authorList>
    </citation>
    <scope>NUCLEOTIDE SEQUENCE [LARGE SCALE GENOMIC DNA]</scope>
    <source>
        <strain evidence="8 9">DSM 14823</strain>
    </source>
</reference>
<name>A0A2U1B3W6_9BACT</name>
<evidence type="ECO:0000259" key="6">
    <source>
        <dbReference type="Pfam" id="PF01676"/>
    </source>
</evidence>
<dbReference type="SUPFAM" id="SSF53649">
    <property type="entry name" value="Alkaline phosphatase-like"/>
    <property type="match status" value="1"/>
</dbReference>
<dbReference type="InterPro" id="IPR017850">
    <property type="entry name" value="Alkaline_phosphatase_core_sf"/>
</dbReference>
<dbReference type="AlphaFoldDB" id="A0A2U1B3W6"/>
<dbReference type="EMBL" id="QEKH01000009">
    <property type="protein sequence ID" value="PVY43375.1"/>
    <property type="molecule type" value="Genomic_DNA"/>
</dbReference>
<organism evidence="8 9">
    <name type="scientific">Victivallis vadensis</name>
    <dbReference type="NCBI Taxonomy" id="172901"/>
    <lineage>
        <taxon>Bacteria</taxon>
        <taxon>Pseudomonadati</taxon>
        <taxon>Lentisphaerota</taxon>
        <taxon>Lentisphaeria</taxon>
        <taxon>Victivallales</taxon>
        <taxon>Victivallaceae</taxon>
        <taxon>Victivallis</taxon>
    </lineage>
</organism>
<comment type="similarity">
    <text evidence="4">Belongs to the BPG-independent phosphoglycerate mutase family. A-PGAM subfamily.</text>
</comment>
<dbReference type="Gene3D" id="3.40.720.10">
    <property type="entry name" value="Alkaline Phosphatase, subunit A"/>
    <property type="match status" value="2"/>
</dbReference>
<evidence type="ECO:0000313" key="7">
    <source>
        <dbReference type="EMBL" id="NMD89242.1"/>
    </source>
</evidence>
<dbReference type="Proteomes" id="UP000576225">
    <property type="component" value="Unassembled WGS sequence"/>
</dbReference>
<feature type="domain" description="Metalloenzyme" evidence="6">
    <location>
        <begin position="4"/>
        <end position="395"/>
    </location>
</feature>
<dbReference type="InterPro" id="IPR006124">
    <property type="entry name" value="Metalloenzyme"/>
</dbReference>
<dbReference type="GO" id="GO:0046872">
    <property type="term" value="F:metal ion binding"/>
    <property type="evidence" value="ECO:0007669"/>
    <property type="project" value="InterPro"/>
</dbReference>
<evidence type="ECO:0000313" key="9">
    <source>
        <dbReference type="Proteomes" id="UP000245959"/>
    </source>
</evidence>
<dbReference type="Pfam" id="PF10143">
    <property type="entry name" value="PhosphMutase"/>
    <property type="match status" value="1"/>
</dbReference>
<sequence length="403" mass="43356">MNQKAVIFLADGMADEPLPELNGKTPLEAVDTPAMDSIARSGVNGTFLTLPEGLPTSSDVANMSVLGFYPERNYPGRGPIEAVSQGIELGPDDVAFRCNLVYASEDGVLRDYSAGHIDNTVSAQLMRDLQAKFGSDKVTFYPGVSYRNLLVLHGREFSDKIDYFKPDSSQDIPLAELKLSAADGSPEAAHTVAFLDELDRKCAEFLAAHALNQGKEAPANRIWPWSPGRRPNLTPFDECYLGRKGAVISAVDVIKGIGKCAEMEVIEVPGATGFIDTNYAGKVAAALEAIKTHDLVYVHVEAIDECSHLGDLKLKMQAIADFDAKIVAPILEALKGQPVRFAVLPDHPVPIRLRKHTTTPVPLAICGPGIEPDGVQAFSETLAPTGKLGFLKGNELVKKLLAL</sequence>
<dbReference type="Proteomes" id="UP000245959">
    <property type="component" value="Unassembled WGS sequence"/>
</dbReference>
<accession>A0A2U1B3W6</accession>
<comment type="catalytic activity">
    <reaction evidence="1">
        <text>(2R)-2-phosphoglycerate = (2R)-3-phosphoglycerate</text>
        <dbReference type="Rhea" id="RHEA:15901"/>
        <dbReference type="ChEBI" id="CHEBI:58272"/>
        <dbReference type="ChEBI" id="CHEBI:58289"/>
        <dbReference type="EC" id="5.4.2.12"/>
    </reaction>
</comment>
<evidence type="ECO:0000256" key="5">
    <source>
        <dbReference type="ARBA" id="ARBA00023152"/>
    </source>
</evidence>
<protein>
    <submittedName>
        <fullName evidence="7 8">Phosphoglycerate mutase</fullName>
        <ecNumber evidence="7">5.4.2.12</ecNumber>
    </submittedName>
</protein>
<dbReference type="EMBL" id="JABAEW010000091">
    <property type="protein sequence ID" value="NMD89242.1"/>
    <property type="molecule type" value="Genomic_DNA"/>
</dbReference>
<dbReference type="EC" id="5.4.2.12" evidence="7"/>
<dbReference type="PIRSF" id="PIRSF006392">
    <property type="entry name" value="IPGAM_arch"/>
    <property type="match status" value="1"/>
</dbReference>
<comment type="pathway">
    <text evidence="3">Carbohydrate degradation.</text>
</comment>
<dbReference type="OrthoDB" id="9804453at2"/>